<keyword evidence="8" id="KW-0430">Lectin</keyword>
<dbReference type="Gene3D" id="2.60.120.200">
    <property type="match status" value="1"/>
</dbReference>
<dbReference type="AlphaFoldDB" id="N1QPS5"/>
<dbReference type="PANTHER" id="PTHR27007">
    <property type="match status" value="1"/>
</dbReference>
<evidence type="ECO:0000256" key="1">
    <source>
        <dbReference type="ARBA" id="ARBA00004251"/>
    </source>
</evidence>
<keyword evidence="6" id="KW-0812">Transmembrane</keyword>
<evidence type="ECO:0000256" key="4">
    <source>
        <dbReference type="ARBA" id="ARBA00022475"/>
    </source>
</evidence>
<dbReference type="Pfam" id="PF00139">
    <property type="entry name" value="Lectin_legB"/>
    <property type="match status" value="1"/>
</dbReference>
<dbReference type="InterPro" id="IPR050528">
    <property type="entry name" value="L-type_Lectin-RKs"/>
</dbReference>
<evidence type="ECO:0000256" key="2">
    <source>
        <dbReference type="ARBA" id="ARBA00008536"/>
    </source>
</evidence>
<evidence type="ECO:0000256" key="5">
    <source>
        <dbReference type="ARBA" id="ARBA00022679"/>
    </source>
</evidence>
<dbReference type="InterPro" id="IPR017441">
    <property type="entry name" value="Protein_kinase_ATP_BS"/>
</dbReference>
<dbReference type="CDD" id="cd14066">
    <property type="entry name" value="STKc_IRAK"/>
    <property type="match status" value="1"/>
</dbReference>
<dbReference type="GO" id="GO:0030246">
    <property type="term" value="F:carbohydrate binding"/>
    <property type="evidence" value="ECO:0007669"/>
    <property type="project" value="UniProtKB-KW"/>
</dbReference>
<dbReference type="PROSITE" id="PS00108">
    <property type="entry name" value="PROTEIN_KINASE_ST"/>
    <property type="match status" value="1"/>
</dbReference>
<evidence type="ECO:0000256" key="9">
    <source>
        <dbReference type="ARBA" id="ARBA00022741"/>
    </source>
</evidence>
<dbReference type="GO" id="GO:0004672">
    <property type="term" value="F:protein kinase activity"/>
    <property type="evidence" value="ECO:0007669"/>
    <property type="project" value="InterPro"/>
</dbReference>
<name>N1QPS5_AEGTA</name>
<dbReference type="SUPFAM" id="SSF56112">
    <property type="entry name" value="Protein kinase-like (PK-like)"/>
    <property type="match status" value="1"/>
</dbReference>
<evidence type="ECO:0000256" key="10">
    <source>
        <dbReference type="ARBA" id="ARBA00022777"/>
    </source>
</evidence>
<dbReference type="InterPro" id="IPR001220">
    <property type="entry name" value="Legume_lectin_dom"/>
</dbReference>
<dbReference type="EnsemblPlants" id="EMT00400">
    <property type="protein sequence ID" value="EMT00400"/>
    <property type="gene ID" value="F775_28184"/>
</dbReference>
<evidence type="ECO:0000256" key="3">
    <source>
        <dbReference type="ARBA" id="ARBA00010217"/>
    </source>
</evidence>
<proteinExistence type="inferred from homology"/>
<dbReference type="GO" id="GO:0005886">
    <property type="term" value="C:plasma membrane"/>
    <property type="evidence" value="ECO:0007669"/>
    <property type="project" value="UniProtKB-SubCell"/>
</dbReference>
<keyword evidence="10" id="KW-0418">Kinase</keyword>
<keyword evidence="12" id="KW-1133">Transmembrane helix</keyword>
<dbReference type="InterPro" id="IPR008271">
    <property type="entry name" value="Ser/Thr_kinase_AS"/>
</dbReference>
<evidence type="ECO:0000313" key="14">
    <source>
        <dbReference type="EnsemblPlants" id="EMT00400"/>
    </source>
</evidence>
<dbReference type="CDD" id="cd06899">
    <property type="entry name" value="lectin_legume_LecRK_Arcelin_ConA"/>
    <property type="match status" value="1"/>
</dbReference>
<keyword evidence="7" id="KW-0732">Signal</keyword>
<dbReference type="PROSITE" id="PS50011">
    <property type="entry name" value="PROTEIN_KINASE_DOM"/>
    <property type="match status" value="1"/>
</dbReference>
<dbReference type="FunFam" id="3.30.200.20:FF:000178">
    <property type="entry name" value="serine/threonine-protein kinase PBS1-like"/>
    <property type="match status" value="1"/>
</dbReference>
<evidence type="ECO:0000256" key="12">
    <source>
        <dbReference type="ARBA" id="ARBA00022989"/>
    </source>
</evidence>
<keyword evidence="9" id="KW-0547">Nucleotide-binding</keyword>
<dbReference type="Gene3D" id="3.30.200.20">
    <property type="entry name" value="Phosphorylase Kinase, domain 1"/>
    <property type="match status" value="1"/>
</dbReference>
<dbReference type="PROSITE" id="PS00107">
    <property type="entry name" value="PROTEIN_KINASE_ATP"/>
    <property type="match status" value="1"/>
</dbReference>
<evidence type="ECO:0000256" key="8">
    <source>
        <dbReference type="ARBA" id="ARBA00022734"/>
    </source>
</evidence>
<comment type="subcellular location">
    <subcellularLocation>
        <location evidence="1">Cell membrane</location>
        <topology evidence="1">Single-pass type I membrane protein</topology>
    </subcellularLocation>
</comment>
<dbReference type="InterPro" id="IPR000719">
    <property type="entry name" value="Prot_kinase_dom"/>
</dbReference>
<dbReference type="FunFam" id="2.60.120.200:FF:000112">
    <property type="entry name" value="L-type lectin-domain containing receptor kinase V.9"/>
    <property type="match status" value="1"/>
</dbReference>
<protein>
    <submittedName>
        <fullName evidence="14">Lectin-domain containing receptor kinase A4.3</fullName>
    </submittedName>
</protein>
<reference evidence="14" key="1">
    <citation type="submission" date="2015-06" db="UniProtKB">
        <authorList>
            <consortium name="EnsemblPlants"/>
        </authorList>
    </citation>
    <scope>IDENTIFICATION</scope>
</reference>
<keyword evidence="4" id="KW-1003">Cell membrane</keyword>
<dbReference type="InterPro" id="IPR011009">
    <property type="entry name" value="Kinase-like_dom_sf"/>
</dbReference>
<dbReference type="Pfam" id="PF00069">
    <property type="entry name" value="Pkinase"/>
    <property type="match status" value="1"/>
</dbReference>
<evidence type="ECO:0000256" key="6">
    <source>
        <dbReference type="ARBA" id="ARBA00022692"/>
    </source>
</evidence>
<evidence type="ECO:0000256" key="7">
    <source>
        <dbReference type="ARBA" id="ARBA00022729"/>
    </source>
</evidence>
<sequence length="792" mass="87354">MFPVSWHPYLPVLFFLCLADHLHTSGVIAGTNELVYNGFSADLKLDGKALWIDDLLSLTNGPGGTSGHAFCRYPLSFQDNPGGAISSFSTTFVFVMGFKQYKGNGMAFILSSTSDLPDDSPGEYLGLPHSNLDGHAFFAIEFDTVLNPEIGDIDDNHVGIDVNSLASVESQTAGFYNFYGEFQTVVLRSGERIQAWVDYDSKLYQLNVTLAPCPSFKPQLPLLSTTVNLSSLLSLGPVYAGFSASSRKVSSSHYVLGWSLKVDGVAQPLHNSVSSFDTAYELQNLSNFEFPRKMNILGVPLIVQAVILIVLAVLICRQLRKAKEDDEWEIKCGMPSFTYKDLVTATEGFSNKMLLGKGGFGRVYKGVLPTTTQHVAIKRVSPESKQGKKEFMAEIAILGHVRHRNLVQLLGYCRYKQELLLVYDYMANGSLDRYLYDKTTPTLDWAQRLRIIKGVASGLYYLHEDWEQVIIHRDIKASNVLLDDDMNGRLGDFGLARLHDHGVDAHTTLVAGTWGYIAPELARLGKATKATDVFAFGVFTIEVVCGRKPIGPANTSGGLLALADWVRGTWQGGSIVDAVDPELKDYDRAEVELVLKLGLLCSHSLPRSRPCMRLVMLYLEGGARLPNFHPASLVADGHEDEETDHKALSTSAATTVTILSGRLLVEGNRAITNFPVIAGARSVMFRYLYDRQNLILSGITWELEPEVALSLVVDDSTSGEKCRPNYTVRFIVQLSLASSSYQMGVVFHGRPIAITIQSKIPTMYAYVNSHLDGNYQKLFLNISFVKAHLDVP</sequence>
<dbReference type="InterPro" id="IPR013320">
    <property type="entry name" value="ConA-like_dom_sf"/>
</dbReference>
<keyword evidence="13" id="KW-0472">Membrane</keyword>
<dbReference type="SUPFAM" id="SSF49899">
    <property type="entry name" value="Concanavalin A-like lectins/glucanases"/>
    <property type="match status" value="1"/>
</dbReference>
<accession>N1QPS5</accession>
<comment type="similarity">
    <text evidence="3">In the C-terminal section; belongs to the protein kinase superfamily. Ser/Thr protein kinase family.</text>
</comment>
<dbReference type="GO" id="GO:0005524">
    <property type="term" value="F:ATP binding"/>
    <property type="evidence" value="ECO:0007669"/>
    <property type="project" value="UniProtKB-UniRule"/>
</dbReference>
<comment type="similarity">
    <text evidence="2">In the N-terminal section; belongs to the leguminous lectin family.</text>
</comment>
<evidence type="ECO:0000256" key="13">
    <source>
        <dbReference type="ARBA" id="ARBA00023136"/>
    </source>
</evidence>
<keyword evidence="11" id="KW-0067">ATP-binding</keyword>
<evidence type="ECO:0000256" key="11">
    <source>
        <dbReference type="ARBA" id="ARBA00022840"/>
    </source>
</evidence>
<keyword evidence="5" id="KW-0808">Transferase</keyword>
<organism evidence="14">
    <name type="scientific">Aegilops tauschii</name>
    <name type="common">Tausch's goatgrass</name>
    <name type="synonym">Aegilops squarrosa</name>
    <dbReference type="NCBI Taxonomy" id="37682"/>
    <lineage>
        <taxon>Eukaryota</taxon>
        <taxon>Viridiplantae</taxon>
        <taxon>Streptophyta</taxon>
        <taxon>Embryophyta</taxon>
        <taxon>Tracheophyta</taxon>
        <taxon>Spermatophyta</taxon>
        <taxon>Magnoliopsida</taxon>
        <taxon>Liliopsida</taxon>
        <taxon>Poales</taxon>
        <taxon>Poaceae</taxon>
        <taxon>BOP clade</taxon>
        <taxon>Pooideae</taxon>
        <taxon>Triticodae</taxon>
        <taxon>Triticeae</taxon>
        <taxon>Triticinae</taxon>
        <taxon>Aegilops</taxon>
    </lineage>
</organism>
<dbReference type="FunFam" id="1.10.510.10:FF:000517">
    <property type="entry name" value="Putative receptor kinase Lecrk"/>
    <property type="match status" value="1"/>
</dbReference>
<dbReference type="Gene3D" id="1.10.510.10">
    <property type="entry name" value="Transferase(Phosphotransferase) domain 1"/>
    <property type="match status" value="1"/>
</dbReference>
<dbReference type="SMART" id="SM00220">
    <property type="entry name" value="S_TKc"/>
    <property type="match status" value="1"/>
</dbReference>